<feature type="domain" description="AAA+ ATPase" evidence="1">
    <location>
        <begin position="22"/>
        <end position="423"/>
    </location>
</feature>
<dbReference type="InterPro" id="IPR027417">
    <property type="entry name" value="P-loop_NTPase"/>
</dbReference>
<sequence>MHLSSITLTNVRQFDQRTFEFQPGFNLLVGENGAGKTTILRGLLAALGAPGQMGRRPWLEDDDIRLHASHAEVNAVVESPSYRIRQFSIHKQLWERTERSPRGSQRPLVLSYASNEATCPGMKVRQAKRIRSPKGEEYRSDEEFLYRMEMEESIRPRPRSTESRFGNSESVRSFVGKMLSTFDPDFHQFYWRFEPYDCSLVVPKDEKWDPIVDAELEEMARSAALRFFHEDWLRHRKRPYDWPDQSNVVLNPGERERKSSEGYLPDPREIWDRMRMSEDAKKRLQSASLEVKLTPHIMIRRKVGPLRLSQLSDGEQRLFSLFVDIARQLSLQFPTEHIGKGDAIVLIDEIDVHLHPKWQREIVPALEHLFQNCQFIATTHSPFIVQATPPGSVQNIEGRPIGDVADRGIEEIAKKAMDVEGQTSVRYEEELEAAKDYLRAVYAAGTSNESEINALRERLDRLGNRYARNPAYQAFLALKTDARFGSED</sequence>
<dbReference type="Gene3D" id="3.40.50.300">
    <property type="entry name" value="P-loop containing nucleotide triphosphate hydrolases"/>
    <property type="match status" value="2"/>
</dbReference>
<comment type="caution">
    <text evidence="2">The sequence shown here is derived from an EMBL/GenBank/DDBJ whole genome shotgun (WGS) entry which is preliminary data.</text>
</comment>
<dbReference type="InterPro" id="IPR003959">
    <property type="entry name" value="ATPase_AAA_core"/>
</dbReference>
<dbReference type="Pfam" id="PF13476">
    <property type="entry name" value="AAA_23"/>
    <property type="match status" value="1"/>
</dbReference>
<dbReference type="PANTHER" id="PTHR32182:SF23">
    <property type="entry name" value="ATP BINDING PROTEIN"/>
    <property type="match status" value="1"/>
</dbReference>
<accession>A0ABW2L1D7</accession>
<dbReference type="InterPro" id="IPR038729">
    <property type="entry name" value="Rad50/SbcC_AAA"/>
</dbReference>
<proteinExistence type="predicted"/>
<dbReference type="RefSeq" id="WP_379708942.1">
    <property type="nucleotide sequence ID" value="NZ_JBHTBS010000001.1"/>
</dbReference>
<dbReference type="SMART" id="SM00382">
    <property type="entry name" value="AAA"/>
    <property type="match status" value="1"/>
</dbReference>
<dbReference type="SUPFAM" id="SSF52540">
    <property type="entry name" value="P-loop containing nucleoside triphosphate hydrolases"/>
    <property type="match status" value="1"/>
</dbReference>
<evidence type="ECO:0000313" key="3">
    <source>
        <dbReference type="Proteomes" id="UP001596472"/>
    </source>
</evidence>
<dbReference type="Pfam" id="PF13304">
    <property type="entry name" value="AAA_21"/>
    <property type="match status" value="1"/>
</dbReference>
<dbReference type="Proteomes" id="UP001596472">
    <property type="component" value="Unassembled WGS sequence"/>
</dbReference>
<name>A0ABW2L1D7_9BACT</name>
<dbReference type="InterPro" id="IPR003593">
    <property type="entry name" value="AAA+_ATPase"/>
</dbReference>
<reference evidence="3" key="1">
    <citation type="journal article" date="2019" name="Int. J. Syst. Evol. Microbiol.">
        <title>The Global Catalogue of Microorganisms (GCM) 10K type strain sequencing project: providing services to taxonomists for standard genome sequencing and annotation.</title>
        <authorList>
            <consortium name="The Broad Institute Genomics Platform"/>
            <consortium name="The Broad Institute Genome Sequencing Center for Infectious Disease"/>
            <person name="Wu L."/>
            <person name="Ma J."/>
        </authorList>
    </citation>
    <scope>NUCLEOTIDE SEQUENCE [LARGE SCALE GENOMIC DNA]</scope>
    <source>
        <strain evidence="3">CGMCC 4.1467</strain>
    </source>
</reference>
<dbReference type="PANTHER" id="PTHR32182">
    <property type="entry name" value="DNA REPLICATION AND REPAIR PROTEIN RECF"/>
    <property type="match status" value="1"/>
</dbReference>
<dbReference type="EMBL" id="JBHTBS010000001">
    <property type="protein sequence ID" value="MFC7336132.1"/>
    <property type="molecule type" value="Genomic_DNA"/>
</dbReference>
<evidence type="ECO:0000259" key="1">
    <source>
        <dbReference type="SMART" id="SM00382"/>
    </source>
</evidence>
<organism evidence="2 3">
    <name type="scientific">Haloferula chungangensis</name>
    <dbReference type="NCBI Taxonomy" id="1048331"/>
    <lineage>
        <taxon>Bacteria</taxon>
        <taxon>Pseudomonadati</taxon>
        <taxon>Verrucomicrobiota</taxon>
        <taxon>Verrucomicrobiia</taxon>
        <taxon>Verrucomicrobiales</taxon>
        <taxon>Verrucomicrobiaceae</taxon>
        <taxon>Haloferula</taxon>
    </lineage>
</organism>
<protein>
    <submittedName>
        <fullName evidence="2">AAA family ATPase</fullName>
    </submittedName>
</protein>
<keyword evidence="3" id="KW-1185">Reference proteome</keyword>
<gene>
    <name evidence="2" type="ORF">ACFQY0_02995</name>
</gene>
<dbReference type="CDD" id="cd00267">
    <property type="entry name" value="ABC_ATPase"/>
    <property type="match status" value="1"/>
</dbReference>
<evidence type="ECO:0000313" key="2">
    <source>
        <dbReference type="EMBL" id="MFC7336132.1"/>
    </source>
</evidence>